<sequence length="563" mass="58727">MHARRCAAAAATALLLVLTGCSVPEPSEWTFSHAALLRPADDLRTIGDAWRESLTEGAVRANIPADAACYFHLEGGAVQDDVVCGPTRRAGHSATIWQQAPITSFYQRSGKVALTLGGDGSFRDVDPRSVGELRAADGSEPDLTVSIGPPRGTELAAGESVEVPARPQTADDRSTYGGCMLTDSALCTLDTAGDSGRRVLGLAGREVLVVFQDVRDAGYAAEPYDPAPGTRLMAVTIINTRSKGVTGGGGSGEGESDDATLATLMPVGTEGALGGAEDGTLTASLAVGDEKAQGLGDLPETTVTADEVFDRLSSDAPPTTDEDSPAGTTVRLVAVPEDEPVVVTVSDGDHDAAFRSDEALSSTTVPADQQDFFPIIDPYGDTLPAGMVLGVDGTLDLGGRTRHDTMPVEFRAAVSSLANSDDQVLDTDDGRPRVIAFRPEGAHRAKYVTRVEIRDAELTTGEKTVPLKVAADEEDSTEARATATADLAGIGAPEPAASGSADDADTELWDDRLQARVVLHLDLADHQDGTLPSDQPKHLKWSQDVDETPGIFGAPGYATVDGW</sequence>
<feature type="chain" id="PRO_5047193792" evidence="2">
    <location>
        <begin position="23"/>
        <end position="563"/>
    </location>
</feature>
<dbReference type="PROSITE" id="PS51257">
    <property type="entry name" value="PROKAR_LIPOPROTEIN"/>
    <property type="match status" value="1"/>
</dbReference>
<evidence type="ECO:0000313" key="4">
    <source>
        <dbReference type="Proteomes" id="UP001055868"/>
    </source>
</evidence>
<keyword evidence="4" id="KW-1185">Reference proteome</keyword>
<gene>
    <name evidence="3" type="ORF">M4486_13495</name>
</gene>
<evidence type="ECO:0000313" key="3">
    <source>
        <dbReference type="EMBL" id="UQN28636.1"/>
    </source>
</evidence>
<dbReference type="Proteomes" id="UP001055868">
    <property type="component" value="Chromosome"/>
</dbReference>
<proteinExistence type="predicted"/>
<accession>A0ABY4N3F7</accession>
<keyword evidence="2" id="KW-0732">Signal</keyword>
<evidence type="ECO:0000256" key="2">
    <source>
        <dbReference type="SAM" id="SignalP"/>
    </source>
</evidence>
<feature type="signal peptide" evidence="2">
    <location>
        <begin position="1"/>
        <end position="22"/>
    </location>
</feature>
<dbReference type="RefSeq" id="WP_249477764.1">
    <property type="nucleotide sequence ID" value="NZ_CP097218.1"/>
</dbReference>
<reference evidence="3" key="1">
    <citation type="submission" date="2022-05" db="EMBL/GenBank/DDBJ databases">
        <title>Genomic analysis of Brachybacterium sp. CBA3104.</title>
        <authorList>
            <person name="Roh S.W."/>
            <person name="Kim Y.B."/>
            <person name="Kim Y."/>
        </authorList>
    </citation>
    <scope>NUCLEOTIDE SEQUENCE</scope>
    <source>
        <strain evidence="3">CBA3104</strain>
    </source>
</reference>
<protein>
    <submittedName>
        <fullName evidence="3">Uncharacterized protein</fullName>
    </submittedName>
</protein>
<dbReference type="EMBL" id="CP097218">
    <property type="protein sequence ID" value="UQN28636.1"/>
    <property type="molecule type" value="Genomic_DNA"/>
</dbReference>
<name>A0ABY4N3F7_9MICO</name>
<evidence type="ECO:0000256" key="1">
    <source>
        <dbReference type="SAM" id="MobiDB-lite"/>
    </source>
</evidence>
<feature type="region of interest" description="Disordered" evidence="1">
    <location>
        <begin position="470"/>
        <end position="503"/>
    </location>
</feature>
<organism evidence="3 4">
    <name type="scientific">Brachybacterium kimchii</name>
    <dbReference type="NCBI Taxonomy" id="2942909"/>
    <lineage>
        <taxon>Bacteria</taxon>
        <taxon>Bacillati</taxon>
        <taxon>Actinomycetota</taxon>
        <taxon>Actinomycetes</taxon>
        <taxon>Micrococcales</taxon>
        <taxon>Dermabacteraceae</taxon>
        <taxon>Brachybacterium</taxon>
    </lineage>
</organism>